<keyword evidence="6 14" id="KW-0547">Nucleotide-binding</keyword>
<feature type="binding site" evidence="15">
    <location>
        <position position="142"/>
    </location>
    <ligand>
        <name>Mg(2+)</name>
        <dbReference type="ChEBI" id="CHEBI:18420"/>
        <label>2</label>
    </ligand>
</feature>
<dbReference type="EMBL" id="CP002873">
    <property type="protein sequence ID" value="AGA66955.1"/>
    <property type="molecule type" value="Genomic_DNA"/>
</dbReference>
<name>A0A3B6VV28_BRAPL</name>
<dbReference type="Pfam" id="PF17910">
    <property type="entry name" value="FeoB_Cyto"/>
    <property type="match status" value="1"/>
</dbReference>
<keyword evidence="4 16" id="KW-0410">Iron transport</keyword>
<evidence type="ECO:0000313" key="18">
    <source>
        <dbReference type="EMBL" id="AGA66955.1"/>
    </source>
</evidence>
<keyword evidence="2 16" id="KW-0813">Transport</keyword>
<dbReference type="InterPro" id="IPR005225">
    <property type="entry name" value="Small_GTP-bd"/>
</dbReference>
<comment type="function">
    <text evidence="16">Probable transporter of a GTP-driven Fe(2+) uptake system.</text>
</comment>
<keyword evidence="5 16" id="KW-0812">Transmembrane</keyword>
<dbReference type="Gene3D" id="1.10.287.1770">
    <property type="match status" value="1"/>
</dbReference>
<dbReference type="RefSeq" id="WP_015274686.1">
    <property type="nucleotide sequence ID" value="NC_019908.1"/>
</dbReference>
<dbReference type="GO" id="GO:0046914">
    <property type="term" value="F:transition metal ion binding"/>
    <property type="evidence" value="ECO:0007669"/>
    <property type="project" value="InterPro"/>
</dbReference>
<evidence type="ECO:0000256" key="5">
    <source>
        <dbReference type="ARBA" id="ARBA00022692"/>
    </source>
</evidence>
<feature type="transmembrane region" description="Helical" evidence="16">
    <location>
        <begin position="637"/>
        <end position="657"/>
    </location>
</feature>
<accession>A0A3B6VV28</accession>
<dbReference type="Gene3D" id="3.40.50.300">
    <property type="entry name" value="P-loop containing nucleotide triphosphate hydrolases"/>
    <property type="match status" value="1"/>
</dbReference>
<feature type="binding site" evidence="15">
    <location>
        <position position="138"/>
    </location>
    <ligand>
        <name>Mg(2+)</name>
        <dbReference type="ChEBI" id="CHEBI:18420"/>
        <label>2</label>
    </ligand>
</feature>
<evidence type="ECO:0000256" key="8">
    <source>
        <dbReference type="ARBA" id="ARBA00023004"/>
    </source>
</evidence>
<reference evidence="18 19" key="1">
    <citation type="journal article" date="2013" name="Genome Announc.">
        <title>Complete Genome Sequence of the Porcine Strain Brachyspira pilosicoli P43/6/78(T.).</title>
        <authorList>
            <person name="Lin C."/>
            <person name="den Bakker H.C."/>
            <person name="Suzuki H."/>
            <person name="Lefebure T."/>
            <person name="Ponnala L."/>
            <person name="Sun Q."/>
            <person name="Stanhope M.J."/>
            <person name="Wiedmann M."/>
            <person name="Duhamel G.E."/>
        </authorList>
    </citation>
    <scope>NUCLEOTIDE SEQUENCE [LARGE SCALE GENOMIC DNA]</scope>
    <source>
        <strain evidence="18 19">P43/6/78</strain>
    </source>
</reference>
<feature type="binding site" evidence="14">
    <location>
        <begin position="127"/>
        <end position="134"/>
    </location>
    <ligand>
        <name>GTP</name>
        <dbReference type="ChEBI" id="CHEBI:37565"/>
        <label>1</label>
    </ligand>
</feature>
<dbReference type="InterPro" id="IPR008988">
    <property type="entry name" value="Transcriptional_repressor_C"/>
</dbReference>
<dbReference type="InterPro" id="IPR027417">
    <property type="entry name" value="P-loop_NTPase"/>
</dbReference>
<dbReference type="InterPro" id="IPR050860">
    <property type="entry name" value="FeoB_GTPase"/>
</dbReference>
<feature type="binding site" evidence="14">
    <location>
        <begin position="152"/>
        <end position="156"/>
    </location>
    <ligand>
        <name>GTP</name>
        <dbReference type="ChEBI" id="CHEBI:37565"/>
        <label>1</label>
    </ligand>
</feature>
<keyword evidence="3" id="KW-1003">Cell membrane</keyword>
<dbReference type="InterPro" id="IPR006073">
    <property type="entry name" value="GTP-bd"/>
</dbReference>
<feature type="transmembrane region" description="Helical" evidence="16">
    <location>
        <begin position="542"/>
        <end position="563"/>
    </location>
</feature>
<dbReference type="GO" id="GO:0015093">
    <property type="term" value="F:ferrous iron transmembrane transporter activity"/>
    <property type="evidence" value="ECO:0007669"/>
    <property type="project" value="UniProtKB-UniRule"/>
</dbReference>
<dbReference type="Pfam" id="PF07670">
    <property type="entry name" value="Gate"/>
    <property type="match status" value="2"/>
</dbReference>
<evidence type="ECO:0000256" key="2">
    <source>
        <dbReference type="ARBA" id="ARBA00022448"/>
    </source>
</evidence>
<feature type="transmembrane region" description="Helical" evidence="16">
    <location>
        <begin position="770"/>
        <end position="792"/>
    </location>
</feature>
<dbReference type="AlphaFoldDB" id="A0A3B6VV28"/>
<dbReference type="Gene3D" id="2.30.30.90">
    <property type="match status" value="1"/>
</dbReference>
<dbReference type="GO" id="GO:0005525">
    <property type="term" value="F:GTP binding"/>
    <property type="evidence" value="ECO:0007669"/>
    <property type="project" value="UniProtKB-KW"/>
</dbReference>
<evidence type="ECO:0000256" key="14">
    <source>
        <dbReference type="PIRSR" id="PIRSR603373-1"/>
    </source>
</evidence>
<feature type="transmembrane region" description="Helical" evidence="16">
    <location>
        <begin position="575"/>
        <end position="595"/>
    </location>
</feature>
<evidence type="ECO:0000256" key="13">
    <source>
        <dbReference type="NCBIfam" id="TIGR00437"/>
    </source>
</evidence>
<feature type="transmembrane region" description="Helical" evidence="16">
    <location>
        <begin position="799"/>
        <end position="823"/>
    </location>
</feature>
<dbReference type="GO" id="GO:0005886">
    <property type="term" value="C:plasma membrane"/>
    <property type="evidence" value="ECO:0007669"/>
    <property type="project" value="UniProtKB-SubCell"/>
</dbReference>
<dbReference type="InterPro" id="IPR011642">
    <property type="entry name" value="Gate_dom"/>
</dbReference>
<evidence type="ECO:0000256" key="15">
    <source>
        <dbReference type="PIRSR" id="PIRSR603373-2"/>
    </source>
</evidence>
<dbReference type="PROSITE" id="PS51711">
    <property type="entry name" value="G_FEOB"/>
    <property type="match status" value="1"/>
</dbReference>
<dbReference type="Pfam" id="PF04023">
    <property type="entry name" value="FeoA"/>
    <property type="match status" value="1"/>
</dbReference>
<evidence type="ECO:0000256" key="9">
    <source>
        <dbReference type="ARBA" id="ARBA00023065"/>
    </source>
</evidence>
<dbReference type="InterPro" id="IPR011640">
    <property type="entry name" value="Fe2_transport_prot_B_C"/>
</dbReference>
<gene>
    <name evidence="18" type="ORF">BPP43_08830</name>
</gene>
<dbReference type="Pfam" id="PF07664">
    <property type="entry name" value="FeoB_C"/>
    <property type="match status" value="1"/>
</dbReference>
<evidence type="ECO:0000256" key="16">
    <source>
        <dbReference type="RuleBase" id="RU362098"/>
    </source>
</evidence>
<feature type="binding site" evidence="15">
    <location>
        <position position="139"/>
    </location>
    <ligand>
        <name>Mg(2+)</name>
        <dbReference type="ChEBI" id="CHEBI:18420"/>
        <label>2</label>
    </ligand>
</feature>
<evidence type="ECO:0000256" key="4">
    <source>
        <dbReference type="ARBA" id="ARBA00022496"/>
    </source>
</evidence>
<feature type="transmembrane region" description="Helical" evidence="16">
    <location>
        <begin position="407"/>
        <end position="430"/>
    </location>
</feature>
<keyword evidence="8 16" id="KW-0408">Iron</keyword>
<dbReference type="PANTHER" id="PTHR43185">
    <property type="entry name" value="FERROUS IRON TRANSPORT PROTEIN B"/>
    <property type="match status" value="1"/>
</dbReference>
<proteinExistence type="inferred from homology"/>
<dbReference type="InterPro" id="IPR030389">
    <property type="entry name" value="G_FEOB_dom"/>
</dbReference>
<evidence type="ECO:0000256" key="10">
    <source>
        <dbReference type="ARBA" id="ARBA00023134"/>
    </source>
</evidence>
<keyword evidence="19" id="KW-1185">Reference proteome</keyword>
<feature type="binding site" evidence="15">
    <location>
        <position position="141"/>
    </location>
    <ligand>
        <name>Mg(2+)</name>
        <dbReference type="ChEBI" id="CHEBI:18420"/>
        <label>2</label>
    </ligand>
</feature>
<evidence type="ECO:0000256" key="6">
    <source>
        <dbReference type="ARBA" id="ARBA00022741"/>
    </source>
</evidence>
<protein>
    <recommendedName>
        <fullName evidence="12 13">Ferrous iron transport protein B</fullName>
    </recommendedName>
</protein>
<dbReference type="SMART" id="SM00899">
    <property type="entry name" value="FeoA"/>
    <property type="match status" value="1"/>
</dbReference>
<dbReference type="Proteomes" id="UP000010793">
    <property type="component" value="Chromosome"/>
</dbReference>
<dbReference type="NCBIfam" id="TIGR00231">
    <property type="entry name" value="small_GTP"/>
    <property type="match status" value="1"/>
</dbReference>
<evidence type="ECO:0000313" key="19">
    <source>
        <dbReference type="Proteomes" id="UP000010793"/>
    </source>
</evidence>
<dbReference type="NCBIfam" id="TIGR00437">
    <property type="entry name" value="feoB"/>
    <property type="match status" value="1"/>
</dbReference>
<keyword evidence="15" id="KW-0479">Metal-binding</keyword>
<keyword evidence="9" id="KW-0406">Ion transport</keyword>
<dbReference type="InterPro" id="IPR041069">
    <property type="entry name" value="FeoB_Cyto"/>
</dbReference>
<dbReference type="Pfam" id="PF02421">
    <property type="entry name" value="FeoB_N"/>
    <property type="match status" value="1"/>
</dbReference>
<dbReference type="PRINTS" id="PR00326">
    <property type="entry name" value="GTP1OBG"/>
</dbReference>
<dbReference type="InterPro" id="IPR038157">
    <property type="entry name" value="FeoA_core_dom"/>
</dbReference>
<sequence>MKLTELDIEEGFVVDNVETQGEIRQRIIEMGFTAGAKGWIVRKAPLGDPIQVHIMDYEISLRKSEANGIEVSKADVEIKKMADIKTGKVKREKKNNTCDLFLEDKEEISKKFKVPSNNTKLKVAIAGNPNCGKTTIFNALTGANYKVANYPGVTVEKREYSMLYNGYTYDLMDLPGVYSLSAYSQDEVVACDVLLNEKPDFIINVIDSTNLERNLYLTLQLVELGIPILCVLNMYEHAENEGINIDESKLEELFRLPVMKVHGNKHESVLLILDKIEKIYESGNKLHRDAALEYGADVEESIKNIVASMHGDISDIHKRWLAIKALEKDERAIHSVRRECNNGGEVIETINKEIIRLETKENSKTDSIMADKRYSYIRGALKEVIKRDDIQAFNFTDAADVVFLNKWLGIPIFLGVLWLIFKVTFTLGAYPQGWIEMGISALSSFVSNLLPEGSLLQSVVVDGVIGGVGAVLSFFPLVLILFVGISFLEDCGYMARAAFLMDKVMHKFGLHGQSFIPMFLGFGCTIPATMAARTLRNKKDRIVTVLITTFMSCGARIPVYVLFTAAFFSPKMAPTVMFSIYIIGVIMAFLVAFILRKLFFKGDETPFVMELPPYRVPRVKTVLRHMFDRGWMYIKKAGTYVFAASVLIWALMTFPQYNPTEEESAELMDKAKTVLISENIDVSDEEALNAEYDRLVASEGLKHSFAGKLGTFVEPVMKPLGFDWRISIALIAGGAAKEVFVSTIAQIKSIEEDETTLIEALRNDPVFNPIVAYALLLFVLLYFPCFASIAVIGSEIGKAWIPFLIVYTLAVAWIVSFAFYQIAGRIAGII</sequence>
<evidence type="ECO:0000259" key="17">
    <source>
        <dbReference type="PROSITE" id="PS51711"/>
    </source>
</evidence>
<dbReference type="InterPro" id="IPR007167">
    <property type="entry name" value="Fe-transptr_FeoA-like"/>
</dbReference>
<keyword evidence="15" id="KW-0460">Magnesium</keyword>
<keyword evidence="7 16" id="KW-1133">Transmembrane helix</keyword>
<evidence type="ECO:0000256" key="7">
    <source>
        <dbReference type="ARBA" id="ARBA00022989"/>
    </source>
</evidence>
<feature type="transmembrane region" description="Helical" evidence="16">
    <location>
        <begin position="464"/>
        <end position="488"/>
    </location>
</feature>
<evidence type="ECO:0000256" key="11">
    <source>
        <dbReference type="ARBA" id="ARBA00023136"/>
    </source>
</evidence>
<keyword evidence="11 16" id="KW-0472">Membrane</keyword>
<feature type="binding site" evidence="14">
    <location>
        <begin position="173"/>
        <end position="176"/>
    </location>
    <ligand>
        <name>GTP</name>
        <dbReference type="ChEBI" id="CHEBI:37565"/>
        <label>1</label>
    </ligand>
</feature>
<evidence type="ECO:0000256" key="3">
    <source>
        <dbReference type="ARBA" id="ARBA00022475"/>
    </source>
</evidence>
<feature type="domain" description="FeoB-type G" evidence="17">
    <location>
        <begin position="120"/>
        <end position="282"/>
    </location>
</feature>
<organism evidence="18 19">
    <name type="scientific">Brachyspira pilosicoli P43/6/78</name>
    <dbReference type="NCBI Taxonomy" id="1042417"/>
    <lineage>
        <taxon>Bacteria</taxon>
        <taxon>Pseudomonadati</taxon>
        <taxon>Spirochaetota</taxon>
        <taxon>Spirochaetia</taxon>
        <taxon>Brachyspirales</taxon>
        <taxon>Brachyspiraceae</taxon>
        <taxon>Brachyspira</taxon>
    </lineage>
</organism>
<feature type="transmembrane region" description="Helical" evidence="16">
    <location>
        <begin position="508"/>
        <end position="530"/>
    </location>
</feature>
<dbReference type="SUPFAM" id="SSF50037">
    <property type="entry name" value="C-terminal domain of transcriptional repressors"/>
    <property type="match status" value="1"/>
</dbReference>
<dbReference type="InterPro" id="IPR003373">
    <property type="entry name" value="Fe2_transport_prot-B"/>
</dbReference>
<comment type="subcellular location">
    <subcellularLocation>
        <location evidence="16">Cell inner membrane</location>
        <topology evidence="16">Multi-pass membrane protein</topology>
    </subcellularLocation>
    <subcellularLocation>
        <location evidence="1">Cell membrane</location>
        <topology evidence="1">Multi-pass membrane protein</topology>
    </subcellularLocation>
</comment>
<dbReference type="CDD" id="cd01879">
    <property type="entry name" value="FeoB"/>
    <property type="match status" value="1"/>
</dbReference>
<evidence type="ECO:0000256" key="1">
    <source>
        <dbReference type="ARBA" id="ARBA00004651"/>
    </source>
</evidence>
<keyword evidence="10 14" id="KW-0342">GTP-binding</keyword>
<comment type="similarity">
    <text evidence="16">Belongs to the TRAFAC class TrmE-Era-EngA-EngB-Septin-like GTPase superfamily. FeoB GTPase (TC 9.A.8) family.</text>
</comment>
<dbReference type="SUPFAM" id="SSF52540">
    <property type="entry name" value="P-loop containing nucleoside triphosphate hydrolases"/>
    <property type="match status" value="1"/>
</dbReference>
<evidence type="ECO:0000256" key="12">
    <source>
        <dbReference type="ARBA" id="ARBA00031200"/>
    </source>
</evidence>
<dbReference type="PANTHER" id="PTHR43185:SF1">
    <property type="entry name" value="FE(2+) TRANSPORTER FEOB"/>
    <property type="match status" value="1"/>
</dbReference>
<dbReference type="KEGG" id="bpip:BPP43_08830"/>